<keyword evidence="3" id="KW-1185">Reference proteome</keyword>
<proteinExistence type="predicted"/>
<dbReference type="Proteomes" id="UP000275225">
    <property type="component" value="Unassembled WGS sequence"/>
</dbReference>
<evidence type="ECO:0000313" key="3">
    <source>
        <dbReference type="Proteomes" id="UP000275225"/>
    </source>
</evidence>
<protein>
    <submittedName>
        <fullName evidence="2">Uncharacterized protein</fullName>
    </submittedName>
</protein>
<dbReference type="RefSeq" id="WP_124237756.1">
    <property type="nucleotide sequence ID" value="NZ_JBHUFI010000017.1"/>
</dbReference>
<sequence>MIELELPDENTPLWEFRVGVDFLVSARDMAEARTLVDRALAAEDSDGTAFVTRDRRVVEDGLPWGVSDWEAVPPRPSQAALVQEKYPGLVADVAVIEGLGAMLSSEAASRLPEETVQRIRATLAEADPEIVVEEPETASGGRVFEGAASDAARHLAEGVYQAFDADDREYALVVEPSELTPSGRVSAAISKQRHESRTLDEISQVLQQHTPEQSLPDLVRLISRRVNTTRRAGFPSWVPLEGEREPAPLPARAYVGVIVWSDMEGQDPTVIADASATAIAQRLATVLHETLSDRDAFAGAAEFLETHRSPDEWKGPEDVGAWLDDLRAATPYPAFWYEQIGIGNAPALGPEGPTAAAERPAAPEGKLWTYQVPVEFEVSASSASEAQRLVDDALTGDAAPATPAAVQQRQQVRADGDVYGVLGWHHPDRPLIGSVDPVREVLSQRADDIAPDNGGEPPTRSGGTGVPEPGL</sequence>
<feature type="region of interest" description="Disordered" evidence="1">
    <location>
        <begin position="429"/>
        <end position="471"/>
    </location>
</feature>
<evidence type="ECO:0000313" key="2">
    <source>
        <dbReference type="EMBL" id="RQN02324.1"/>
    </source>
</evidence>
<comment type="caution">
    <text evidence="2">The sequence shown here is derived from an EMBL/GenBank/DDBJ whole genome shotgun (WGS) entry which is preliminary data.</text>
</comment>
<evidence type="ECO:0000256" key="1">
    <source>
        <dbReference type="SAM" id="MobiDB-lite"/>
    </source>
</evidence>
<accession>A0A3N6XX89</accession>
<organism evidence="2 3">
    <name type="scientific">Aeromicrobium camelliae</name>
    <dbReference type="NCBI Taxonomy" id="1538144"/>
    <lineage>
        <taxon>Bacteria</taxon>
        <taxon>Bacillati</taxon>
        <taxon>Actinomycetota</taxon>
        <taxon>Actinomycetes</taxon>
        <taxon>Propionibacteriales</taxon>
        <taxon>Nocardioidaceae</taxon>
        <taxon>Aeromicrobium</taxon>
    </lineage>
</organism>
<reference evidence="2 3" key="1">
    <citation type="submission" date="2018-11" db="EMBL/GenBank/DDBJ databases">
        <authorList>
            <person name="Li F."/>
        </authorList>
    </citation>
    <scope>NUCLEOTIDE SEQUENCE [LARGE SCALE GENOMIC DNA]</scope>
    <source>
        <strain evidence="2 3">YS17T</strain>
    </source>
</reference>
<dbReference type="OrthoDB" id="5061919at2"/>
<dbReference type="AlphaFoldDB" id="A0A3N6XX89"/>
<dbReference type="EMBL" id="RQJX01000022">
    <property type="protein sequence ID" value="RQN02324.1"/>
    <property type="molecule type" value="Genomic_DNA"/>
</dbReference>
<gene>
    <name evidence="2" type="ORF">EHW97_13800</name>
</gene>
<name>A0A3N6XX89_9ACTN</name>